<feature type="compositionally biased region" description="Low complexity" evidence="2">
    <location>
        <begin position="138"/>
        <end position="151"/>
    </location>
</feature>
<dbReference type="PROSITE" id="PS50005">
    <property type="entry name" value="TPR"/>
    <property type="match status" value="1"/>
</dbReference>
<evidence type="ECO:0000313" key="5">
    <source>
        <dbReference type="Proteomes" id="UP000730482"/>
    </source>
</evidence>
<sequence>MDVPQTKTEKTELLNELDRWRKRAARGTGRARVSLRELSAATGIPRSTLSDYLSGATLMPPDLLDAVVLALGATPAQARQWADAWEQACEEHHDPRPQDSGDHSGTQAGGGGQSGGGQSGGGQSGGQSGSHGPGPGPRTGSSAGPGTASSPGPGPRLGTSSSPSPATGFSPGPGPQQLPTDTAAFTGRTSELAELNRLLDPSIDRSREDGPEAVAVAVIAGTAGVGKTTLAIHWAHTVRHRFADGQLYLNLRGYDPGEPMSPEVALEQVLRALGAQSVPADLDGRAALYRTLLSDQRVLVVLDNARSAEQVRPLLPGTAGCLTVVTSRDSLAGLVARDGARRVALERLTDAEALGLLEQLLGRHRVLSEPRASADLIRLCAALPLALCVAAERVGRRRAGTFAGTVAELADEAGRLDTLGAGGDPLTDVRAVFSWSVRVLPNAAARLFRLLGVCPGPDIDVFAAANLAGVSAAVARRLLDTLADANLLDVGPADRYRMHDLLRDYARELAFAVDAETDRSAALTALADWRLHTASAAMDHVAPERRELPDRIPVPAVVGPNFSGVHDASAWLQASRAGLVDAVRHAAQSASRASNAHSTPGRSSEHAWRLAVTIWRFFYTRRYLDDWFDTTANAMTAARRLGNRFAEAELLHILGVAHDSAARYEDSLECFEQALLIRRETGDRPGEALTLNGVGGANYRLRRLQCAAQHLRMATDLARELDLKHLELMALGNLALLQSDMGQYEEGIKLFSEILEFRVAVGEKSEQAVVLNNLGRLHHRVGHAAEALSFLGRARALAEELDNRHNLASILDALAAVHARAGYRATAEAQAKQALELARATDNHNEQTAALTTLGMIHFSGGQLAAALFCCRQALTICREYRQPGNEPAVHNSLGEILLALGEPDAALGHHRKALAVAIEANPYEQARAEQGTGAALRALNRDAEAWPHLDTAAELFEQLGVPEAGPARACLVAYG</sequence>
<dbReference type="Pfam" id="PF13424">
    <property type="entry name" value="TPR_12"/>
    <property type="match status" value="2"/>
</dbReference>
<dbReference type="RefSeq" id="WP_212020815.1">
    <property type="nucleotide sequence ID" value="NZ_JAAFYZ010000291.1"/>
</dbReference>
<dbReference type="SUPFAM" id="SSF48452">
    <property type="entry name" value="TPR-like"/>
    <property type="match status" value="2"/>
</dbReference>
<proteinExistence type="predicted"/>
<evidence type="ECO:0000313" key="4">
    <source>
        <dbReference type="EMBL" id="MBS2553847.1"/>
    </source>
</evidence>
<dbReference type="Gene3D" id="3.40.50.300">
    <property type="entry name" value="P-loop containing nucleotide triphosphate hydrolases"/>
    <property type="match status" value="1"/>
</dbReference>
<protein>
    <submittedName>
        <fullName evidence="4">Tetratricopeptide repeat protein</fullName>
    </submittedName>
</protein>
<dbReference type="PANTHER" id="PTHR47691">
    <property type="entry name" value="REGULATOR-RELATED"/>
    <property type="match status" value="1"/>
</dbReference>
<dbReference type="InterPro" id="IPR011990">
    <property type="entry name" value="TPR-like_helical_dom_sf"/>
</dbReference>
<evidence type="ECO:0000259" key="3">
    <source>
        <dbReference type="PROSITE" id="PS50943"/>
    </source>
</evidence>
<evidence type="ECO:0000256" key="2">
    <source>
        <dbReference type="SAM" id="MobiDB-lite"/>
    </source>
</evidence>
<dbReference type="SMART" id="SM00530">
    <property type="entry name" value="HTH_XRE"/>
    <property type="match status" value="1"/>
</dbReference>
<feature type="repeat" description="TPR" evidence="1">
    <location>
        <begin position="648"/>
        <end position="681"/>
    </location>
</feature>
<name>A0ABS5L6H4_9ACTN</name>
<keyword evidence="5" id="KW-1185">Reference proteome</keyword>
<feature type="compositionally biased region" description="Gly residues" evidence="2">
    <location>
        <begin position="107"/>
        <end position="133"/>
    </location>
</feature>
<dbReference type="Pfam" id="PF00931">
    <property type="entry name" value="NB-ARC"/>
    <property type="match status" value="1"/>
</dbReference>
<dbReference type="PRINTS" id="PR00364">
    <property type="entry name" value="DISEASERSIST"/>
</dbReference>
<dbReference type="CDD" id="cd00093">
    <property type="entry name" value="HTH_XRE"/>
    <property type="match status" value="1"/>
</dbReference>
<dbReference type="InterPro" id="IPR019734">
    <property type="entry name" value="TPR_rpt"/>
</dbReference>
<dbReference type="InterPro" id="IPR036388">
    <property type="entry name" value="WH-like_DNA-bd_sf"/>
</dbReference>
<dbReference type="InterPro" id="IPR027417">
    <property type="entry name" value="P-loop_NTPase"/>
</dbReference>
<dbReference type="PANTHER" id="PTHR47691:SF3">
    <property type="entry name" value="HTH-TYPE TRANSCRIPTIONAL REGULATOR RV0890C-RELATED"/>
    <property type="match status" value="1"/>
</dbReference>
<dbReference type="Pfam" id="PF13181">
    <property type="entry name" value="TPR_8"/>
    <property type="match status" value="1"/>
</dbReference>
<feature type="compositionally biased region" description="Polar residues" evidence="2">
    <location>
        <begin position="158"/>
        <end position="167"/>
    </location>
</feature>
<dbReference type="Proteomes" id="UP000730482">
    <property type="component" value="Unassembled WGS sequence"/>
</dbReference>
<feature type="compositionally biased region" description="Basic and acidic residues" evidence="2">
    <location>
        <begin position="89"/>
        <end position="102"/>
    </location>
</feature>
<comment type="caution">
    <text evidence="4">The sequence shown here is derived from an EMBL/GenBank/DDBJ whole genome shotgun (WGS) entry which is preliminary data.</text>
</comment>
<evidence type="ECO:0000256" key="1">
    <source>
        <dbReference type="PROSITE-ProRule" id="PRU00339"/>
    </source>
</evidence>
<accession>A0ABS5L6H4</accession>
<dbReference type="Gene3D" id="1.25.40.10">
    <property type="entry name" value="Tetratricopeptide repeat domain"/>
    <property type="match status" value="2"/>
</dbReference>
<keyword evidence="1" id="KW-0802">TPR repeat</keyword>
<reference evidence="4 5" key="1">
    <citation type="submission" date="2020-02" db="EMBL/GenBank/DDBJ databases">
        <title>Acidophilic actinobacteria isolated from forest soil.</title>
        <authorList>
            <person name="Golinska P."/>
        </authorList>
    </citation>
    <scope>NUCLEOTIDE SEQUENCE [LARGE SCALE GENOMIC DNA]</scope>
    <source>
        <strain evidence="4 5">NL8</strain>
    </source>
</reference>
<dbReference type="SUPFAM" id="SSF52540">
    <property type="entry name" value="P-loop containing nucleoside triphosphate hydrolases"/>
    <property type="match status" value="1"/>
</dbReference>
<dbReference type="PROSITE" id="PS50943">
    <property type="entry name" value="HTH_CROC1"/>
    <property type="match status" value="1"/>
</dbReference>
<feature type="region of interest" description="Disordered" evidence="2">
    <location>
        <begin position="82"/>
        <end position="182"/>
    </location>
</feature>
<gene>
    <name evidence="4" type="ORF">KGQ19_44040</name>
</gene>
<dbReference type="Gene3D" id="1.10.10.10">
    <property type="entry name" value="Winged helix-like DNA-binding domain superfamily/Winged helix DNA-binding domain"/>
    <property type="match status" value="1"/>
</dbReference>
<dbReference type="InterPro" id="IPR002182">
    <property type="entry name" value="NB-ARC"/>
</dbReference>
<organism evidence="4 5">
    <name type="scientific">Catenulispora pinistramenti</name>
    <dbReference type="NCBI Taxonomy" id="2705254"/>
    <lineage>
        <taxon>Bacteria</taxon>
        <taxon>Bacillati</taxon>
        <taxon>Actinomycetota</taxon>
        <taxon>Actinomycetes</taxon>
        <taxon>Catenulisporales</taxon>
        <taxon>Catenulisporaceae</taxon>
        <taxon>Catenulispora</taxon>
    </lineage>
</organism>
<feature type="domain" description="HTH cro/C1-type" evidence="3">
    <location>
        <begin position="34"/>
        <end position="78"/>
    </location>
</feature>
<dbReference type="EMBL" id="JAAFYZ010000291">
    <property type="protein sequence ID" value="MBS2553847.1"/>
    <property type="molecule type" value="Genomic_DNA"/>
</dbReference>
<dbReference type="SMART" id="SM00028">
    <property type="entry name" value="TPR"/>
    <property type="match status" value="6"/>
</dbReference>
<dbReference type="InterPro" id="IPR001387">
    <property type="entry name" value="Cro/C1-type_HTH"/>
</dbReference>